<feature type="domain" description="Peptidase M14" evidence="5">
    <location>
        <begin position="277"/>
        <end position="532"/>
    </location>
</feature>
<dbReference type="PROSITE" id="PS52035">
    <property type="entry name" value="PEPTIDASE_M14"/>
    <property type="match status" value="1"/>
</dbReference>
<dbReference type="InterPro" id="IPR040626">
    <property type="entry name" value="Pepdidase_M14_N"/>
</dbReference>
<evidence type="ECO:0000256" key="4">
    <source>
        <dbReference type="SAM" id="MobiDB-lite"/>
    </source>
</evidence>
<dbReference type="Pfam" id="PF18027">
    <property type="entry name" value="Pepdidase_M14_N"/>
    <property type="match status" value="1"/>
</dbReference>
<keyword evidence="7" id="KW-1185">Reference proteome</keyword>
<dbReference type="EMBL" id="CAJZBQ010000053">
    <property type="protein sequence ID" value="CAG9331274.1"/>
    <property type="molecule type" value="Genomic_DNA"/>
</dbReference>
<dbReference type="PANTHER" id="PTHR12756">
    <property type="entry name" value="CYTOSOLIC CARBOXYPEPTIDASE"/>
    <property type="match status" value="1"/>
</dbReference>
<comment type="caution">
    <text evidence="6">The sequence shown here is derived from an EMBL/GenBank/DDBJ whole genome shotgun (WGS) entry which is preliminary data.</text>
</comment>
<evidence type="ECO:0000259" key="5">
    <source>
        <dbReference type="PROSITE" id="PS52035"/>
    </source>
</evidence>
<dbReference type="InterPro" id="IPR050821">
    <property type="entry name" value="Cytosolic_carboxypeptidase"/>
</dbReference>
<evidence type="ECO:0000256" key="2">
    <source>
        <dbReference type="ARBA" id="ARBA00005988"/>
    </source>
</evidence>
<reference evidence="6" key="1">
    <citation type="submission" date="2021-09" db="EMBL/GenBank/DDBJ databases">
        <authorList>
            <consortium name="AG Swart"/>
            <person name="Singh M."/>
            <person name="Singh A."/>
            <person name="Seah K."/>
            <person name="Emmerich C."/>
        </authorList>
    </citation>
    <scope>NUCLEOTIDE SEQUENCE</scope>
    <source>
        <strain evidence="6">ATCC30299</strain>
    </source>
</reference>
<accession>A0AAU9JZU4</accession>
<sequence>MKQFGNDSGYGSEVSECTSEIPQLSKSPIIKESFQPKEDRLPDCIPLVKSGHSLEPDMLFGWRPTSILQNGPIPLCFTLDKISTQTAIFYGFRPQDSLELHECYSSPETYKFTINPVLRHAWNSIKKLGPANNAQPFKGMKEGLDIKDLIFSSCFESGNLDKVVKVKDDEYDLYLRTDSNSYGHNWWYYFKVENKWGEREIKFNIVNFSKKSSLYSQGMLPCIFDARNPNKGWLKGGYKVTYTQSKINQPQSRRIYYSLSFFYQFKENDSIYFAYSIPYKYSRLCKFLKDLEKSNLVKNEILCKSLSGVDVPILTITDFSQNIKPKETAFLTARVHPGETHGSWVMEGFLKFIVSDNEEAERLRKKIVFKIIPMLNPDGVILGNSRCSLTGEDLNRRFQSPDPRLHPVIHTLKNMIKNEKISFYFDFHAHSTKKGMFIYGPHYPLHSDKYISIKVLPKLFSERTEMFRYFSCKFKNDWSKRKAARLVIWKELKLPFVYTIETSSYGFLDSERNTIPFSEELLFSLGRKFSESLLEYIVIRNKFIKEKEAKKNERLKRKKRGKKANENIEKFTARSLLEIMNCIKDENIQEENNSETSESEDEENPEYEEQQNKINQKILKVMEKAKNLMGFKRKGSYSGLRLNKRENNHDGRTSKDKLPKNLSNMARSSSKIKKQRKIEEISNKFLLNEKLKMRPITSSKQQPKFREIPRLRQINGIQSIKPNAVDISFKRRYFVEHIPTRKKHYTEKNSESPLPRCGDFSDNEQNDIKNNRSTENFINKRISSRYVPSIGDDSPLTIETITRSVKRQKKEL</sequence>
<feature type="region of interest" description="Disordered" evidence="4">
    <location>
        <begin position="636"/>
        <end position="674"/>
    </location>
</feature>
<dbReference type="GO" id="GO:0004181">
    <property type="term" value="F:metallocarboxypeptidase activity"/>
    <property type="evidence" value="ECO:0007669"/>
    <property type="project" value="InterPro"/>
</dbReference>
<evidence type="ECO:0000256" key="1">
    <source>
        <dbReference type="ARBA" id="ARBA00001947"/>
    </source>
</evidence>
<gene>
    <name evidence="6" type="ORF">BSTOLATCC_MIC53349</name>
</gene>
<feature type="compositionally biased region" description="Basic and acidic residues" evidence="4">
    <location>
        <begin position="643"/>
        <end position="659"/>
    </location>
</feature>
<proteinExistence type="inferred from homology"/>
<dbReference type="AlphaFoldDB" id="A0AAU9JZU4"/>
<dbReference type="Gene3D" id="3.40.630.10">
    <property type="entry name" value="Zn peptidases"/>
    <property type="match status" value="1"/>
</dbReference>
<feature type="region of interest" description="Disordered" evidence="4">
    <location>
        <begin position="587"/>
        <end position="610"/>
    </location>
</feature>
<organism evidence="6 7">
    <name type="scientific">Blepharisma stoltei</name>
    <dbReference type="NCBI Taxonomy" id="1481888"/>
    <lineage>
        <taxon>Eukaryota</taxon>
        <taxon>Sar</taxon>
        <taxon>Alveolata</taxon>
        <taxon>Ciliophora</taxon>
        <taxon>Postciliodesmatophora</taxon>
        <taxon>Heterotrichea</taxon>
        <taxon>Heterotrichida</taxon>
        <taxon>Blepharismidae</taxon>
        <taxon>Blepharisma</taxon>
    </lineage>
</organism>
<dbReference type="SMART" id="SM00631">
    <property type="entry name" value="Zn_pept"/>
    <property type="match status" value="1"/>
</dbReference>
<feature type="active site" description="Proton donor/acceptor" evidence="3">
    <location>
        <position position="501"/>
    </location>
</feature>
<dbReference type="GO" id="GO:0006508">
    <property type="term" value="P:proteolysis"/>
    <property type="evidence" value="ECO:0007669"/>
    <property type="project" value="InterPro"/>
</dbReference>
<protein>
    <recommendedName>
        <fullName evidence="5">Peptidase M14 domain-containing protein</fullName>
    </recommendedName>
</protein>
<dbReference type="InterPro" id="IPR000834">
    <property type="entry name" value="Peptidase_M14"/>
</dbReference>
<feature type="region of interest" description="Disordered" evidence="4">
    <location>
        <begin position="745"/>
        <end position="773"/>
    </location>
</feature>
<dbReference type="Proteomes" id="UP001162131">
    <property type="component" value="Unassembled WGS sequence"/>
</dbReference>
<evidence type="ECO:0000313" key="7">
    <source>
        <dbReference type="Proteomes" id="UP001162131"/>
    </source>
</evidence>
<comment type="cofactor">
    <cofactor evidence="1">
        <name>Zn(2+)</name>
        <dbReference type="ChEBI" id="CHEBI:29105"/>
    </cofactor>
</comment>
<dbReference type="Gene3D" id="2.60.40.3120">
    <property type="match status" value="1"/>
</dbReference>
<dbReference type="PANTHER" id="PTHR12756:SF11">
    <property type="entry name" value="CYTOSOLIC CARBOXYPEPTIDASE 1"/>
    <property type="match status" value="1"/>
</dbReference>
<evidence type="ECO:0000256" key="3">
    <source>
        <dbReference type="PROSITE-ProRule" id="PRU01379"/>
    </source>
</evidence>
<comment type="similarity">
    <text evidence="2 3">Belongs to the peptidase M14 family.</text>
</comment>
<dbReference type="SUPFAM" id="SSF53187">
    <property type="entry name" value="Zn-dependent exopeptidases"/>
    <property type="match status" value="1"/>
</dbReference>
<name>A0AAU9JZU4_9CILI</name>
<feature type="compositionally biased region" description="Acidic residues" evidence="4">
    <location>
        <begin position="588"/>
        <end position="609"/>
    </location>
</feature>
<evidence type="ECO:0000313" key="6">
    <source>
        <dbReference type="EMBL" id="CAG9331274.1"/>
    </source>
</evidence>
<dbReference type="GO" id="GO:0008270">
    <property type="term" value="F:zinc ion binding"/>
    <property type="evidence" value="ECO:0007669"/>
    <property type="project" value="InterPro"/>
</dbReference>
<feature type="region of interest" description="Disordered" evidence="4">
    <location>
        <begin position="1"/>
        <end position="21"/>
    </location>
</feature>
<dbReference type="Pfam" id="PF00246">
    <property type="entry name" value="Peptidase_M14"/>
    <property type="match status" value="1"/>
</dbReference>